<dbReference type="PANTHER" id="PTHR32472:SF10">
    <property type="entry name" value="DNA REPAIR PROTEIN RADA-LIKE PROTEIN"/>
    <property type="match status" value="1"/>
</dbReference>
<dbReference type="SMART" id="SM00382">
    <property type="entry name" value="AAA"/>
    <property type="match status" value="1"/>
</dbReference>
<keyword evidence="8 11" id="KW-0346">Stress response</keyword>
<evidence type="ECO:0000256" key="13">
    <source>
        <dbReference type="RuleBase" id="RU003555"/>
    </source>
</evidence>
<comment type="function">
    <text evidence="13">DNA-dependent ATPase involved in processing of recombination intermediates, plays a role in repairing DNA breaks. Stimulates the branch migration of RecA-mediated strand transfer reactions, allowing the 3' invading strand to extend heteroduplex DNA faster. Binds ssDNA in the presence of ADP but not other nucleotides, has ATPase activity that is stimulated by ssDNA and various branched DNA structures, but inhibited by SSB. Does not have RecA's homology-searching function.</text>
</comment>
<evidence type="ECO:0000256" key="11">
    <source>
        <dbReference type="HAMAP-Rule" id="MF_01498"/>
    </source>
</evidence>
<dbReference type="RefSeq" id="WP_011174823.1">
    <property type="nucleotide sequence ID" value="NC_005861.2"/>
</dbReference>
<dbReference type="Gene3D" id="3.30.230.10">
    <property type="match status" value="1"/>
</dbReference>
<dbReference type="GO" id="GO:0008270">
    <property type="term" value="F:zinc ion binding"/>
    <property type="evidence" value="ECO:0007669"/>
    <property type="project" value="UniProtKB-KW"/>
</dbReference>
<keyword evidence="16" id="KW-1185">Reference proteome</keyword>
<evidence type="ECO:0000256" key="5">
    <source>
        <dbReference type="ARBA" id="ARBA00022801"/>
    </source>
</evidence>
<dbReference type="GO" id="GO:0004252">
    <property type="term" value="F:serine-type endopeptidase activity"/>
    <property type="evidence" value="ECO:0007669"/>
    <property type="project" value="InterPro"/>
</dbReference>
<dbReference type="PANTHER" id="PTHR32472">
    <property type="entry name" value="DNA REPAIR PROTEIN RADA"/>
    <property type="match status" value="1"/>
</dbReference>
<evidence type="ECO:0000256" key="3">
    <source>
        <dbReference type="ARBA" id="ARBA00022763"/>
    </source>
</evidence>
<evidence type="ECO:0000313" key="15">
    <source>
        <dbReference type="EMBL" id="CAF22997.1"/>
    </source>
</evidence>
<dbReference type="Pfam" id="PF13481">
    <property type="entry name" value="AAA_25"/>
    <property type="match status" value="1"/>
</dbReference>
<dbReference type="GO" id="GO:0005829">
    <property type="term" value="C:cytosol"/>
    <property type="evidence" value="ECO:0007669"/>
    <property type="project" value="TreeGrafter"/>
</dbReference>
<dbReference type="SUPFAM" id="SSF54211">
    <property type="entry name" value="Ribosomal protein S5 domain 2-like"/>
    <property type="match status" value="1"/>
</dbReference>
<dbReference type="GO" id="GO:0006508">
    <property type="term" value="P:proteolysis"/>
    <property type="evidence" value="ECO:0007669"/>
    <property type="project" value="InterPro"/>
</dbReference>
<evidence type="ECO:0000256" key="10">
    <source>
        <dbReference type="ARBA" id="ARBA00023204"/>
    </source>
</evidence>
<dbReference type="AlphaFoldDB" id="Q6MEK2"/>
<evidence type="ECO:0000256" key="1">
    <source>
        <dbReference type="ARBA" id="ARBA00022723"/>
    </source>
</evidence>
<dbReference type="OrthoDB" id="9803906at2"/>
<dbReference type="PROSITE" id="PS50162">
    <property type="entry name" value="RECA_2"/>
    <property type="match status" value="1"/>
</dbReference>
<keyword evidence="2 11" id="KW-0547">Nucleotide-binding</keyword>
<dbReference type="GO" id="GO:0000725">
    <property type="term" value="P:recombinational repair"/>
    <property type="evidence" value="ECO:0007669"/>
    <property type="project" value="UniProtKB-UniRule"/>
</dbReference>
<dbReference type="InterPro" id="IPR004504">
    <property type="entry name" value="DNA_repair_RadA"/>
</dbReference>
<feature type="short sequence motif" description="RadA KNRFG motif" evidence="11">
    <location>
        <begin position="252"/>
        <end position="256"/>
    </location>
</feature>
<evidence type="ECO:0000256" key="6">
    <source>
        <dbReference type="ARBA" id="ARBA00022833"/>
    </source>
</evidence>
<dbReference type="EMBL" id="BX908798">
    <property type="protein sequence ID" value="CAF22997.1"/>
    <property type="molecule type" value="Genomic_DNA"/>
</dbReference>
<keyword evidence="5" id="KW-0378">Hydrolase</keyword>
<keyword evidence="1 11" id="KW-0479">Metal-binding</keyword>
<dbReference type="STRING" id="264201.pc0273"/>
<dbReference type="InterPro" id="IPR020588">
    <property type="entry name" value="RecA_ATP-bd"/>
</dbReference>
<dbReference type="InterPro" id="IPR014721">
    <property type="entry name" value="Ribsml_uS5_D2-typ_fold_subgr"/>
</dbReference>
<evidence type="ECO:0000256" key="4">
    <source>
        <dbReference type="ARBA" id="ARBA00022771"/>
    </source>
</evidence>
<evidence type="ECO:0000256" key="9">
    <source>
        <dbReference type="ARBA" id="ARBA00023125"/>
    </source>
</evidence>
<comment type="similarity">
    <text evidence="11 13">Belongs to the RecA family. RadA subfamily.</text>
</comment>
<keyword evidence="10 11" id="KW-0234">DNA repair</keyword>
<dbReference type="InterPro" id="IPR027417">
    <property type="entry name" value="P-loop_NTPase"/>
</dbReference>
<dbReference type="InterPro" id="IPR041166">
    <property type="entry name" value="Rubredoxin_2"/>
</dbReference>
<accession>Q6MEK2</accession>
<evidence type="ECO:0000313" key="16">
    <source>
        <dbReference type="Proteomes" id="UP000000529"/>
    </source>
</evidence>
<dbReference type="GO" id="GO:0140664">
    <property type="term" value="F:ATP-dependent DNA damage sensor activity"/>
    <property type="evidence" value="ECO:0007669"/>
    <property type="project" value="InterPro"/>
</dbReference>
<keyword evidence="9 11" id="KW-0238">DNA-binding</keyword>
<comment type="function">
    <text evidence="11">Plays a role in repairing double-strand DNA breaks, probably involving stabilizing or processing branched DNA or blocked replication forks.</text>
</comment>
<organism evidence="15 16">
    <name type="scientific">Protochlamydia amoebophila (strain UWE25)</name>
    <dbReference type="NCBI Taxonomy" id="264201"/>
    <lineage>
        <taxon>Bacteria</taxon>
        <taxon>Pseudomonadati</taxon>
        <taxon>Chlamydiota</taxon>
        <taxon>Chlamydiia</taxon>
        <taxon>Parachlamydiales</taxon>
        <taxon>Parachlamydiaceae</taxon>
        <taxon>Candidatus Protochlamydia</taxon>
    </lineage>
</organism>
<dbReference type="Gene3D" id="3.40.50.300">
    <property type="entry name" value="P-loop containing nucleotide triphosphate hydrolases"/>
    <property type="match status" value="1"/>
</dbReference>
<dbReference type="KEGG" id="pcu:PC_RS01330"/>
<dbReference type="GO" id="GO:0004176">
    <property type="term" value="F:ATP-dependent peptidase activity"/>
    <property type="evidence" value="ECO:0007669"/>
    <property type="project" value="InterPro"/>
</dbReference>
<keyword evidence="3 11" id="KW-0227">DNA damage</keyword>
<dbReference type="HAMAP" id="MF_01498">
    <property type="entry name" value="RadA_bact"/>
    <property type="match status" value="1"/>
</dbReference>
<dbReference type="Pfam" id="PF05362">
    <property type="entry name" value="Lon_C"/>
    <property type="match status" value="1"/>
</dbReference>
<dbReference type="InterPro" id="IPR008269">
    <property type="entry name" value="Lon_proteolytic"/>
</dbReference>
<proteinExistence type="inferred from homology"/>
<feature type="region of interest" description="Lon-protease-like" evidence="11">
    <location>
        <begin position="351"/>
        <end position="456"/>
    </location>
</feature>
<dbReference type="PRINTS" id="PR01874">
    <property type="entry name" value="DNAREPAIRADA"/>
</dbReference>
<comment type="domain">
    <text evidence="11">The middle region has homology to RecA with ATPase motifs including the RadA KNRFG motif, while the C-terminus is homologous to Lon protease.</text>
</comment>
<keyword evidence="4 13" id="KW-0863">Zinc-finger</keyword>
<sequence length="456" mass="50462">MAKQKTVWYCSECGHKQLKWLGQCPSCTNWNTFQEELELSSLPKRFESQTAITTRPIKLKEVKLQETPRIQTKIGECDRLLGGGLVPGSLTLVGGDPGIGKSTLMLQLSYALAKQGLIVLYICGEESVDQTSLRANRLGIQTDNLFLLSETNFSLIKSQIDQLNPDVLIVDSIQIVYKSEITSAPGSVTQVRETTTEFMHLAKGRGISTFLIGHVTKSGEIAGPRVLEHLVDTVLYFEGDKQHHYRMIRVVKNRFGPTDEIAVFQMKQSGLVEVPNPSEIFLEERRKDSIGSVIIPTLEGSRPILIEVQALVTQTVFSTPSRRCTGLDQNRLALLLAVLEKRMGYQLHKCDVFVSVAGGLRIIEPAIDLGLLLASASSMRNSIIDPETTVVGEVGLGGEIRSVSRIESRLKEAIHMGFRRCIIPKRNAKGIAEDILRKIVVQGVEFVEEAIDALLK</sequence>
<dbReference type="FunFam" id="3.40.50.300:FF:000050">
    <property type="entry name" value="DNA repair protein RadA"/>
    <property type="match status" value="1"/>
</dbReference>
<dbReference type="SUPFAM" id="SSF52540">
    <property type="entry name" value="P-loop containing nucleoside triphosphate hydrolases"/>
    <property type="match status" value="1"/>
</dbReference>
<feature type="binding site" evidence="11">
    <location>
        <begin position="95"/>
        <end position="102"/>
    </location>
    <ligand>
        <name>ATP</name>
        <dbReference type="ChEBI" id="CHEBI:30616"/>
    </ligand>
</feature>
<dbReference type="NCBIfam" id="TIGR00416">
    <property type="entry name" value="sms"/>
    <property type="match status" value="1"/>
</dbReference>
<dbReference type="InterPro" id="IPR003593">
    <property type="entry name" value="AAA+_ATPase"/>
</dbReference>
<evidence type="ECO:0000259" key="14">
    <source>
        <dbReference type="PROSITE" id="PS50162"/>
    </source>
</evidence>
<protein>
    <recommendedName>
        <fullName evidence="11 12">DNA repair protein RadA</fullName>
    </recommendedName>
</protein>
<feature type="domain" description="RecA family profile 1" evidence="14">
    <location>
        <begin position="66"/>
        <end position="215"/>
    </location>
</feature>
<evidence type="ECO:0000256" key="2">
    <source>
        <dbReference type="ARBA" id="ARBA00022741"/>
    </source>
</evidence>
<dbReference type="HOGENOM" id="CLU_018264_0_1_0"/>
<evidence type="ECO:0000256" key="8">
    <source>
        <dbReference type="ARBA" id="ARBA00023016"/>
    </source>
</evidence>
<dbReference type="MEROPS" id="S16.A04"/>
<keyword evidence="6 13" id="KW-0862">Zinc</keyword>
<evidence type="ECO:0000256" key="12">
    <source>
        <dbReference type="NCBIfam" id="TIGR00416"/>
    </source>
</evidence>
<keyword evidence="7 11" id="KW-0067">ATP-binding</keyword>
<reference evidence="15 16" key="1">
    <citation type="journal article" date="2004" name="Science">
        <title>Illuminating the evolutionary history of chlamydiae.</title>
        <authorList>
            <person name="Horn M."/>
            <person name="Collingro A."/>
            <person name="Schmitz-Esser S."/>
            <person name="Beier C.L."/>
            <person name="Purkhold U."/>
            <person name="Fartmann B."/>
            <person name="Brandt P."/>
            <person name="Nyakatura G.J."/>
            <person name="Droege M."/>
            <person name="Frishman D."/>
            <person name="Rattei T."/>
            <person name="Mewes H."/>
            <person name="Wagner M."/>
        </authorList>
    </citation>
    <scope>NUCLEOTIDE SEQUENCE [LARGE SCALE GENOMIC DNA]</scope>
    <source>
        <strain evidence="15 16">UWE25</strain>
    </source>
</reference>
<evidence type="ECO:0000256" key="7">
    <source>
        <dbReference type="ARBA" id="ARBA00022840"/>
    </source>
</evidence>
<name>Q6MEK2_PARUW</name>
<dbReference type="Proteomes" id="UP000000529">
    <property type="component" value="Chromosome"/>
</dbReference>
<dbReference type="Pfam" id="PF18073">
    <property type="entry name" value="Zn_ribbon_LapB"/>
    <property type="match status" value="1"/>
</dbReference>
<dbReference type="GO" id="GO:0003684">
    <property type="term" value="F:damaged DNA binding"/>
    <property type="evidence" value="ECO:0007669"/>
    <property type="project" value="InterPro"/>
</dbReference>
<dbReference type="eggNOG" id="COG1066">
    <property type="taxonomic scope" value="Bacteria"/>
</dbReference>
<gene>
    <name evidence="11" type="primary">radA</name>
    <name evidence="15" type="ORF">PC_RS01330</name>
</gene>
<dbReference type="InterPro" id="IPR020568">
    <property type="entry name" value="Ribosomal_Su5_D2-typ_SF"/>
</dbReference>
<dbReference type="CDD" id="cd01121">
    <property type="entry name" value="RadA_SMS_N"/>
    <property type="match status" value="1"/>
</dbReference>
<dbReference type="GO" id="GO:0005524">
    <property type="term" value="F:ATP binding"/>
    <property type="evidence" value="ECO:0007669"/>
    <property type="project" value="UniProtKB-UniRule"/>
</dbReference>